<evidence type="ECO:0000256" key="9">
    <source>
        <dbReference type="ARBA" id="ARBA00040968"/>
    </source>
</evidence>
<comment type="similarity">
    <text evidence="2 11">Belongs to the group II decarboxylase family.</text>
</comment>
<proteinExistence type="inferred from homology"/>
<evidence type="ECO:0000256" key="11">
    <source>
        <dbReference type="RuleBase" id="RU000382"/>
    </source>
</evidence>
<evidence type="ECO:0000256" key="3">
    <source>
        <dbReference type="ARBA" id="ARBA00011738"/>
    </source>
</evidence>
<keyword evidence="4" id="KW-0127">Catecholamine biosynthesis</keyword>
<accession>A0ABQ8JPU6</accession>
<dbReference type="Gene3D" id="3.90.1150.10">
    <property type="entry name" value="Aspartate Aminotransferase, domain 1"/>
    <property type="match status" value="1"/>
</dbReference>
<dbReference type="PRINTS" id="PR00800">
    <property type="entry name" value="YHDCRBOXLASE"/>
</dbReference>
<dbReference type="InterPro" id="IPR015421">
    <property type="entry name" value="PyrdxlP-dep_Trfase_major"/>
</dbReference>
<dbReference type="PROSITE" id="PS00392">
    <property type="entry name" value="DDC_GAD_HDC_YDC"/>
    <property type="match status" value="1"/>
</dbReference>
<keyword evidence="14" id="KW-1185">Reference proteome</keyword>
<comment type="cofactor">
    <cofactor evidence="1 11">
        <name>pyridoxal 5'-phosphate</name>
        <dbReference type="ChEBI" id="CHEBI:597326"/>
    </cofactor>
</comment>
<dbReference type="CDD" id="cd06450">
    <property type="entry name" value="DOPA_deC_like"/>
    <property type="match status" value="1"/>
</dbReference>
<evidence type="ECO:0000313" key="14">
    <source>
        <dbReference type="Proteomes" id="UP000887458"/>
    </source>
</evidence>
<comment type="subunit">
    <text evidence="3">Homodimer.</text>
</comment>
<keyword evidence="6 11" id="KW-0663">Pyridoxal phosphate</keyword>
<evidence type="ECO:0000256" key="5">
    <source>
        <dbReference type="ARBA" id="ARBA00022793"/>
    </source>
</evidence>
<keyword evidence="7 11" id="KW-0456">Lyase</keyword>
<dbReference type="InterPro" id="IPR010977">
    <property type="entry name" value="Aromatic_deC"/>
</dbReference>
<reference evidence="13 14" key="2">
    <citation type="journal article" date="2022" name="Mol. Biol. Evol.">
        <title>Comparative Genomics Reveals Insights into the Divergent Evolution of Astigmatic Mites and Household Pest Adaptations.</title>
        <authorList>
            <person name="Xiong Q."/>
            <person name="Wan A.T."/>
            <person name="Liu X."/>
            <person name="Fung C.S."/>
            <person name="Xiao X."/>
            <person name="Malainual N."/>
            <person name="Hou J."/>
            <person name="Wang L."/>
            <person name="Wang M."/>
            <person name="Yang K.Y."/>
            <person name="Cui Y."/>
            <person name="Leung E.L."/>
            <person name="Nong W."/>
            <person name="Shin S.K."/>
            <person name="Au S.W."/>
            <person name="Jeong K.Y."/>
            <person name="Chew F.T."/>
            <person name="Hui J.H."/>
            <person name="Leung T.F."/>
            <person name="Tungtrongchitr A."/>
            <person name="Zhong N."/>
            <person name="Liu Z."/>
            <person name="Tsui S.K."/>
        </authorList>
    </citation>
    <scope>NUCLEOTIDE SEQUENCE [LARGE SCALE GENOMIC DNA]</scope>
    <source>
        <strain evidence="13">Derp</strain>
    </source>
</reference>
<evidence type="ECO:0000256" key="6">
    <source>
        <dbReference type="ARBA" id="ARBA00022898"/>
    </source>
</evidence>
<dbReference type="PANTHER" id="PTHR11999">
    <property type="entry name" value="GROUP II PYRIDOXAL-5-PHOSPHATE DECARBOXYLASE"/>
    <property type="match status" value="1"/>
</dbReference>
<evidence type="ECO:0000256" key="12">
    <source>
        <dbReference type="SAM" id="MobiDB-lite"/>
    </source>
</evidence>
<evidence type="ECO:0000256" key="10">
    <source>
        <dbReference type="ARBA" id="ARBA00041275"/>
    </source>
</evidence>
<evidence type="ECO:0000256" key="8">
    <source>
        <dbReference type="ARBA" id="ARBA00038886"/>
    </source>
</evidence>
<dbReference type="Gene3D" id="3.40.640.10">
    <property type="entry name" value="Type I PLP-dependent aspartate aminotransferase-like (Major domain)"/>
    <property type="match status" value="1"/>
</dbReference>
<dbReference type="InterPro" id="IPR021115">
    <property type="entry name" value="Pyridoxal-P_BS"/>
</dbReference>
<dbReference type="InterPro" id="IPR002129">
    <property type="entry name" value="PyrdxlP-dep_de-COase"/>
</dbReference>
<feature type="compositionally biased region" description="Acidic residues" evidence="12">
    <location>
        <begin position="185"/>
        <end position="194"/>
    </location>
</feature>
<keyword evidence="5" id="KW-0210">Decarboxylase</keyword>
<dbReference type="EC" id="4.1.1.28" evidence="8"/>
<evidence type="ECO:0000313" key="13">
    <source>
        <dbReference type="EMBL" id="KAH9424627.1"/>
    </source>
</evidence>
<dbReference type="SUPFAM" id="SSF53383">
    <property type="entry name" value="PLP-dependent transferases"/>
    <property type="match status" value="1"/>
</dbReference>
<feature type="region of interest" description="Disordered" evidence="12">
    <location>
        <begin position="183"/>
        <end position="203"/>
    </location>
</feature>
<dbReference type="Pfam" id="PF00282">
    <property type="entry name" value="Pyridoxal_deC"/>
    <property type="match status" value="2"/>
</dbReference>
<comment type="caution">
    <text evidence="13">The sequence shown here is derived from an EMBL/GenBank/DDBJ whole genome shotgun (WGS) entry which is preliminary data.</text>
</comment>
<dbReference type="Proteomes" id="UP000887458">
    <property type="component" value="Unassembled WGS sequence"/>
</dbReference>
<feature type="non-terminal residue" evidence="13">
    <location>
        <position position="1"/>
    </location>
</feature>
<gene>
    <name evidence="13" type="ORF">DERP_013049</name>
</gene>
<sequence length="511" mass="59099">FCERTTTTTKMNSDEFREASKQLTDYIADYIEGLRQRSVVPDVEPGYLNDLVPELPPEQGEPWCNLFNDIEPVIMKGMTHWHSPRFHAYFPTANSYPAICGDMLSTALACIGFTWNAAPSCTELEMRMMDWLAWMIGLPEYFQFKYGPGGGVIQTTASESTLIAILGARTQILKQYGLDNRIADDQDDDEDQEDGQYGGQSDGHSKHYELLGRMVAYASNQSHSSVEKAAMLSATRIRLIPVDREKNYSMNVDRLRKRIIADKQRGLIPMIVIVTLGTTNTCSFDNLFRIGEICSEFRIWLHVDAAYAGSAFVCPEFRHYMHGIEYATSFTMNPHKWLLVNFDCNAFWVKDKSLIEDAFIVNPVYLKHENQNRILDYRHWQIPLGRRFRSLKMWFVFRSYGLNGLQKHIRKQIELAKLFGQLLKTDDRFELFDEIRMGLVCFRLKGSNELNEKLLQSINHGKEIFLTPAKVNEQFIIRFAICSRTTEEMDVQFSWNLIQKHADQIILQRPK</sequence>
<dbReference type="InterPro" id="IPR015424">
    <property type="entry name" value="PyrdxlP-dep_Trfase"/>
</dbReference>
<reference evidence="13 14" key="1">
    <citation type="journal article" date="2018" name="J. Allergy Clin. Immunol.">
        <title>High-quality assembly of Dermatophagoides pteronyssinus genome and transcriptome reveals a wide range of novel allergens.</title>
        <authorList>
            <person name="Liu X.Y."/>
            <person name="Yang K.Y."/>
            <person name="Wang M.Q."/>
            <person name="Kwok J.S."/>
            <person name="Zeng X."/>
            <person name="Yang Z."/>
            <person name="Xiao X.J."/>
            <person name="Lau C.P."/>
            <person name="Li Y."/>
            <person name="Huang Z.M."/>
            <person name="Ba J.G."/>
            <person name="Yim A.K."/>
            <person name="Ouyang C.Y."/>
            <person name="Ngai S.M."/>
            <person name="Chan T.F."/>
            <person name="Leung E.L."/>
            <person name="Liu L."/>
            <person name="Liu Z.G."/>
            <person name="Tsui S.K."/>
        </authorList>
    </citation>
    <scope>NUCLEOTIDE SEQUENCE [LARGE SCALE GENOMIC DNA]</scope>
    <source>
        <strain evidence="13">Derp</strain>
    </source>
</reference>
<organism evidence="13 14">
    <name type="scientific">Dermatophagoides pteronyssinus</name>
    <name type="common">European house dust mite</name>
    <dbReference type="NCBI Taxonomy" id="6956"/>
    <lineage>
        <taxon>Eukaryota</taxon>
        <taxon>Metazoa</taxon>
        <taxon>Ecdysozoa</taxon>
        <taxon>Arthropoda</taxon>
        <taxon>Chelicerata</taxon>
        <taxon>Arachnida</taxon>
        <taxon>Acari</taxon>
        <taxon>Acariformes</taxon>
        <taxon>Sarcoptiformes</taxon>
        <taxon>Astigmata</taxon>
        <taxon>Psoroptidia</taxon>
        <taxon>Analgoidea</taxon>
        <taxon>Pyroglyphidae</taxon>
        <taxon>Dermatophagoidinae</taxon>
        <taxon>Dermatophagoides</taxon>
    </lineage>
</organism>
<evidence type="ECO:0000256" key="7">
    <source>
        <dbReference type="ARBA" id="ARBA00023239"/>
    </source>
</evidence>
<evidence type="ECO:0000256" key="2">
    <source>
        <dbReference type="ARBA" id="ARBA00009533"/>
    </source>
</evidence>
<protein>
    <recommendedName>
        <fullName evidence="9">Aromatic-L-amino-acid decarboxylase</fullName>
        <ecNumber evidence="8">4.1.1.28</ecNumber>
    </recommendedName>
    <alternativeName>
        <fullName evidence="10">DOPA decarboxylase</fullName>
    </alternativeName>
</protein>
<dbReference type="Gene3D" id="1.20.1340.10">
    <property type="entry name" value="dopa decarboxylase, N-terminal domain"/>
    <property type="match status" value="1"/>
</dbReference>
<name>A0ABQ8JPU6_DERPT</name>
<dbReference type="PANTHER" id="PTHR11999:SF167">
    <property type="entry name" value="AROMATIC-L-AMINO-ACID DECARBOXYLASE"/>
    <property type="match status" value="1"/>
</dbReference>
<dbReference type="InterPro" id="IPR015422">
    <property type="entry name" value="PyrdxlP-dep_Trfase_small"/>
</dbReference>
<evidence type="ECO:0000256" key="1">
    <source>
        <dbReference type="ARBA" id="ARBA00001933"/>
    </source>
</evidence>
<evidence type="ECO:0000256" key="4">
    <source>
        <dbReference type="ARBA" id="ARBA00022584"/>
    </source>
</evidence>
<dbReference type="EMBL" id="NJHN03000028">
    <property type="protein sequence ID" value="KAH9424627.1"/>
    <property type="molecule type" value="Genomic_DNA"/>
</dbReference>